<dbReference type="PROSITE" id="PS50878">
    <property type="entry name" value="RT_POL"/>
    <property type="match status" value="1"/>
</dbReference>
<evidence type="ECO:0000256" key="4">
    <source>
        <dbReference type="ARBA" id="ARBA00022842"/>
    </source>
</evidence>
<evidence type="ECO:0000256" key="1">
    <source>
        <dbReference type="ARBA" id="ARBA00022679"/>
    </source>
</evidence>
<evidence type="ECO:0000313" key="10">
    <source>
        <dbReference type="Proteomes" id="UP000214561"/>
    </source>
</evidence>
<evidence type="ECO:0000313" key="9">
    <source>
        <dbReference type="EMBL" id="ASR91491.1"/>
    </source>
</evidence>
<dbReference type="PRINTS" id="PR00866">
    <property type="entry name" value="RNADNAPOLMS"/>
</dbReference>
<organism evidence="9 10">
    <name type="scientific">Alcaligenes faecalis</name>
    <dbReference type="NCBI Taxonomy" id="511"/>
    <lineage>
        <taxon>Bacteria</taxon>
        <taxon>Pseudomonadati</taxon>
        <taxon>Pseudomonadota</taxon>
        <taxon>Betaproteobacteria</taxon>
        <taxon>Burkholderiales</taxon>
        <taxon>Alcaligenaceae</taxon>
        <taxon>Alcaligenes</taxon>
    </lineage>
</organism>
<keyword evidence="3" id="KW-0479">Metal-binding</keyword>
<evidence type="ECO:0000256" key="7">
    <source>
        <dbReference type="ARBA" id="ARBA00034120"/>
    </source>
</evidence>
<dbReference type="InterPro" id="IPR000123">
    <property type="entry name" value="Reverse_transcriptase_msDNA"/>
</dbReference>
<sequence>MNRITFASRPIASRAALAKALSIDERVLAEFEQNANAYYYFFERPKKHGEGIRSITAPKPLLMQLQRRVNNRIFSGCNFPRYLHGSIKDSEIPRDFLTNAREHITADHVITLDIRNFYPSIGREEVFKIFKYLLRFTDEVASSLTSLVTLNGTVPQGAPTSSFIANMVFYDREPRLVEELIRSGVRYTRLLDDITLSFSNRISSEKLKGEIIGKVRTMCSAKGFKLHDGKQKIHSLISSPNPAIVTGLSIRNNKLGLPVAYRNKTRAKVHNCVQQYRAGHQTAAEYHSLHNSTLGDITLLKRLKYKCADTYEEKLRSCLPTYHPKKAQQLRRACEDLAIKIRPSSVASLTRRFHVLMHCLTVLQRTKPDLAAALRTLLRTSYAKAISNE</sequence>
<keyword evidence="5" id="KW-0695">RNA-directed DNA polymerase</keyword>
<dbReference type="EMBL" id="CP021641">
    <property type="protein sequence ID" value="ASR91491.1"/>
    <property type="molecule type" value="Genomic_DNA"/>
</dbReference>
<gene>
    <name evidence="9" type="ORF">AFA_12360</name>
</gene>
<reference evidence="9 10" key="1">
    <citation type="submission" date="2017-05" db="EMBL/GenBank/DDBJ databases">
        <authorList>
            <person name="Qiu J.G."/>
            <person name="He J."/>
        </authorList>
    </citation>
    <scope>NUCLEOTIDE SEQUENCE [LARGE SCALE GENOMIC DNA]</scope>
    <source>
        <strain evidence="9 10">JQ135</strain>
    </source>
</reference>
<evidence type="ECO:0000259" key="8">
    <source>
        <dbReference type="PROSITE" id="PS50878"/>
    </source>
</evidence>
<evidence type="ECO:0000256" key="6">
    <source>
        <dbReference type="ARBA" id="ARBA00023118"/>
    </source>
</evidence>
<evidence type="ECO:0000256" key="3">
    <source>
        <dbReference type="ARBA" id="ARBA00022723"/>
    </source>
</evidence>
<feature type="domain" description="Reverse transcriptase" evidence="8">
    <location>
        <begin position="25"/>
        <end position="250"/>
    </location>
</feature>
<comment type="similarity">
    <text evidence="7">Belongs to the bacterial reverse transcriptase family.</text>
</comment>
<dbReference type="KEGG" id="afq:AFA_12360"/>
<keyword evidence="4" id="KW-0460">Magnesium</keyword>
<accession>A0AB33D1Q3</accession>
<keyword evidence="1" id="KW-0808">Transferase</keyword>
<dbReference type="GO" id="GO:0051607">
    <property type="term" value="P:defense response to virus"/>
    <property type="evidence" value="ECO:0007669"/>
    <property type="project" value="UniProtKB-KW"/>
</dbReference>
<dbReference type="InterPro" id="IPR000477">
    <property type="entry name" value="RT_dom"/>
</dbReference>
<evidence type="ECO:0000256" key="2">
    <source>
        <dbReference type="ARBA" id="ARBA00022695"/>
    </source>
</evidence>
<dbReference type="CDD" id="cd03487">
    <property type="entry name" value="RT_Bac_retron_II"/>
    <property type="match status" value="1"/>
</dbReference>
<evidence type="ECO:0000256" key="5">
    <source>
        <dbReference type="ARBA" id="ARBA00022918"/>
    </source>
</evidence>
<name>A0AB33D1Q3_ALCFA</name>
<dbReference type="GO" id="GO:0046872">
    <property type="term" value="F:metal ion binding"/>
    <property type="evidence" value="ECO:0007669"/>
    <property type="project" value="UniProtKB-KW"/>
</dbReference>
<dbReference type="InterPro" id="IPR043502">
    <property type="entry name" value="DNA/RNA_pol_sf"/>
</dbReference>
<dbReference type="Pfam" id="PF00078">
    <property type="entry name" value="RVT_1"/>
    <property type="match status" value="1"/>
</dbReference>
<dbReference type="SUPFAM" id="SSF56672">
    <property type="entry name" value="DNA/RNA polymerases"/>
    <property type="match status" value="1"/>
</dbReference>
<dbReference type="AlphaFoldDB" id="A0AB33D1Q3"/>
<keyword evidence="6" id="KW-0051">Antiviral defense</keyword>
<dbReference type="GO" id="GO:0003723">
    <property type="term" value="F:RNA binding"/>
    <property type="evidence" value="ECO:0007669"/>
    <property type="project" value="InterPro"/>
</dbReference>
<proteinExistence type="inferred from homology"/>
<dbReference type="Proteomes" id="UP000214561">
    <property type="component" value="Chromosome"/>
</dbReference>
<protein>
    <recommendedName>
        <fullName evidence="8">Reverse transcriptase domain-containing protein</fullName>
    </recommendedName>
</protein>
<keyword evidence="2" id="KW-0548">Nucleotidyltransferase</keyword>
<dbReference type="GO" id="GO:0003964">
    <property type="term" value="F:RNA-directed DNA polymerase activity"/>
    <property type="evidence" value="ECO:0007669"/>
    <property type="project" value="UniProtKB-KW"/>
</dbReference>